<reference evidence="3" key="1">
    <citation type="submission" date="2015-01" db="EMBL/GenBank/DDBJ databases">
        <title>Flavisolibacter sp./LCS9/ whole genome sequencing.</title>
        <authorList>
            <person name="Kim M.K."/>
            <person name="Srinivasan S."/>
            <person name="Lee J.-J."/>
        </authorList>
    </citation>
    <scope>NUCLEOTIDE SEQUENCE [LARGE SCALE GENOMIC DNA]</scope>
    <source>
        <strain evidence="3">LCS9</strain>
    </source>
</reference>
<evidence type="ECO:0000313" key="3">
    <source>
        <dbReference type="Proteomes" id="UP000077177"/>
    </source>
</evidence>
<accession>A0A172TX08</accession>
<dbReference type="SMART" id="SM00860">
    <property type="entry name" value="SMI1_KNR4"/>
    <property type="match status" value="1"/>
</dbReference>
<dbReference type="SUPFAM" id="SSF160631">
    <property type="entry name" value="SMI1/KNR4-like"/>
    <property type="match status" value="1"/>
</dbReference>
<dbReference type="InterPro" id="IPR018958">
    <property type="entry name" value="Knr4/Smi1-like_dom"/>
</dbReference>
<gene>
    <name evidence="2" type="ORF">SY85_13180</name>
</gene>
<dbReference type="InterPro" id="IPR037883">
    <property type="entry name" value="Knr4/Smi1-like_sf"/>
</dbReference>
<dbReference type="Pfam" id="PF09346">
    <property type="entry name" value="SMI1_KNR4"/>
    <property type="match status" value="1"/>
</dbReference>
<name>A0A172TX08_9BACT</name>
<sequence>MSPTNINRLLKVIQSGDVEELYIHITKKALEWAICGFTEEANQLLGVLWGYNFKHSEQLRSVEQGLQVFWQASRTTPANVPFPFIDIDEIEKENWNGVIYQSSSAVYNTSIKQLTGGHLLATAITAGATQVLPTAAIVEALDRFLQSNEAVGYSYYHATTAACLLAGRSHLSDELEKYIKLWGQGYLKYWSNYDLAVLLKERSIISLLLEGILAPVFNLSSASIKKDLETLKLALMERAKNGKTLLYSQMPWMELLTKISSIVASQHIDAPSAEIKDAGWLGKAGTSEQNIQNVEQRLNIRFPEDYREFLCTSNGFDSITPVSPTVAPVEYVDYFTSYDAEFVESWIYEVMQENETLGCRFRQSIVIGGQGEEQQLLLVPDEIGAWECWFFATWASGETRYPSFRFYMESQLKDLEENITI</sequence>
<keyword evidence="3" id="KW-1185">Reference proteome</keyword>
<dbReference type="EMBL" id="CP011390">
    <property type="protein sequence ID" value="ANE51323.1"/>
    <property type="molecule type" value="Genomic_DNA"/>
</dbReference>
<dbReference type="STRING" id="1492898.SY85_13180"/>
<evidence type="ECO:0000313" key="2">
    <source>
        <dbReference type="EMBL" id="ANE51323.1"/>
    </source>
</evidence>
<dbReference type="Proteomes" id="UP000077177">
    <property type="component" value="Chromosome"/>
</dbReference>
<dbReference type="KEGG" id="fla:SY85_13180"/>
<evidence type="ECO:0000259" key="1">
    <source>
        <dbReference type="SMART" id="SM00860"/>
    </source>
</evidence>
<dbReference type="Gene3D" id="3.40.1580.10">
    <property type="entry name" value="SMI1/KNR4-like"/>
    <property type="match status" value="1"/>
</dbReference>
<dbReference type="OrthoDB" id="646254at2"/>
<reference evidence="2 3" key="2">
    <citation type="journal article" date="2016" name="Int. J. Syst. Evol. Microbiol.">
        <title>Flavisolibacter tropicus sp. nov., isolated from tropical soil.</title>
        <authorList>
            <person name="Lee J.J."/>
            <person name="Kang M.S."/>
            <person name="Kim G.S."/>
            <person name="Lee C.S."/>
            <person name="Lim S."/>
            <person name="Lee J."/>
            <person name="Roh S.H."/>
            <person name="Kang H."/>
            <person name="Ha J.M."/>
            <person name="Bae S."/>
            <person name="Jung H.Y."/>
            <person name="Kim M.K."/>
        </authorList>
    </citation>
    <scope>NUCLEOTIDE SEQUENCE [LARGE SCALE GENOMIC DNA]</scope>
    <source>
        <strain evidence="2 3">LCS9</strain>
    </source>
</reference>
<dbReference type="RefSeq" id="WP_066405225.1">
    <property type="nucleotide sequence ID" value="NZ_CP011390.1"/>
</dbReference>
<dbReference type="AlphaFoldDB" id="A0A172TX08"/>
<feature type="domain" description="Knr4/Smi1-like" evidence="1">
    <location>
        <begin position="285"/>
        <end position="397"/>
    </location>
</feature>
<organism evidence="2 3">
    <name type="scientific">Flavisolibacter tropicus</name>
    <dbReference type="NCBI Taxonomy" id="1492898"/>
    <lineage>
        <taxon>Bacteria</taxon>
        <taxon>Pseudomonadati</taxon>
        <taxon>Bacteroidota</taxon>
        <taxon>Chitinophagia</taxon>
        <taxon>Chitinophagales</taxon>
        <taxon>Chitinophagaceae</taxon>
        <taxon>Flavisolibacter</taxon>
    </lineage>
</organism>
<protein>
    <recommendedName>
        <fullName evidence="1">Knr4/Smi1-like domain-containing protein</fullName>
    </recommendedName>
</protein>
<proteinExistence type="predicted"/>